<evidence type="ECO:0000259" key="2">
    <source>
        <dbReference type="Pfam" id="PF02230"/>
    </source>
</evidence>
<dbReference type="ESTHER" id="9bact-a0a1q2mb06">
    <property type="family name" value="5_AlphaBeta_hydrolase"/>
</dbReference>
<sequence length="228" mass="25515">MGCSSEQRYAAEPGEQTVAKLHTQLSVEMDYLLYLPEDYGRQNRQWPLMMFLHGAGERGSDVARVTAHGPAKLVSQGADMEFIIVSPQCPAQSWWPQETAALGALLDQIVKKYDVDTQRVYLTGLSMGGFGTFALARTYPERFAAIAPICGGGEPLLASRLKDVPTWVFHGERDNIVPISRSREMVEAIKKAGGDVKFTVYPQADHNSWDQTYDNPELYKWFLSHSKK</sequence>
<accession>A0A1Q2MB06</accession>
<dbReference type="KEGG" id="pbas:SMSP2_00174"/>
<keyword evidence="1" id="KW-0732">Signal</keyword>
<dbReference type="RefSeq" id="WP_146682145.1">
    <property type="nucleotide sequence ID" value="NZ_CP019646.1"/>
</dbReference>
<dbReference type="Proteomes" id="UP000188181">
    <property type="component" value="Chromosome"/>
</dbReference>
<dbReference type="SUPFAM" id="SSF53474">
    <property type="entry name" value="alpha/beta-Hydrolases"/>
    <property type="match status" value="1"/>
</dbReference>
<dbReference type="PANTHER" id="PTHR43037">
    <property type="entry name" value="UNNAMED PRODUCT-RELATED"/>
    <property type="match status" value="1"/>
</dbReference>
<dbReference type="PANTHER" id="PTHR43037:SF1">
    <property type="entry name" value="BLL1128 PROTEIN"/>
    <property type="match status" value="1"/>
</dbReference>
<gene>
    <name evidence="3" type="ORF">SMSP2_00174</name>
</gene>
<name>A0A1Q2MB06_9BACT</name>
<dbReference type="STRING" id="1851148.SMSP2_00174"/>
<evidence type="ECO:0000256" key="1">
    <source>
        <dbReference type="ARBA" id="ARBA00022729"/>
    </source>
</evidence>
<organism evidence="3 4">
    <name type="scientific">Limihaloglobus sulfuriphilus</name>
    <dbReference type="NCBI Taxonomy" id="1851148"/>
    <lineage>
        <taxon>Bacteria</taxon>
        <taxon>Pseudomonadati</taxon>
        <taxon>Planctomycetota</taxon>
        <taxon>Phycisphaerae</taxon>
        <taxon>Sedimentisphaerales</taxon>
        <taxon>Sedimentisphaeraceae</taxon>
        <taxon>Limihaloglobus</taxon>
    </lineage>
</organism>
<evidence type="ECO:0000313" key="3">
    <source>
        <dbReference type="EMBL" id="AQQ69840.1"/>
    </source>
</evidence>
<dbReference type="Pfam" id="PF02230">
    <property type="entry name" value="Abhydrolase_2"/>
    <property type="match status" value="1"/>
</dbReference>
<dbReference type="InterPro" id="IPR029058">
    <property type="entry name" value="AB_hydrolase_fold"/>
</dbReference>
<proteinExistence type="predicted"/>
<protein>
    <submittedName>
        <fullName evidence="3">Esterase</fullName>
    </submittedName>
</protein>
<dbReference type="OrthoDB" id="9764953at2"/>
<dbReference type="Gene3D" id="3.40.50.1820">
    <property type="entry name" value="alpha/beta hydrolase"/>
    <property type="match status" value="1"/>
</dbReference>
<dbReference type="AlphaFoldDB" id="A0A1Q2MB06"/>
<dbReference type="InterPro" id="IPR050955">
    <property type="entry name" value="Plant_Biomass_Hydrol_Est"/>
</dbReference>
<keyword evidence="4" id="KW-1185">Reference proteome</keyword>
<feature type="domain" description="Phospholipase/carboxylesterase/thioesterase" evidence="2">
    <location>
        <begin position="66"/>
        <end position="211"/>
    </location>
</feature>
<reference evidence="4" key="1">
    <citation type="submission" date="2017-02" db="EMBL/GenBank/DDBJ databases">
        <title>Comparative genomics and description of representatives of a novel lineage of planctomycetes thriving in anoxic sediments.</title>
        <authorList>
            <person name="Spring S."/>
            <person name="Bunk B."/>
            <person name="Sproer C."/>
        </authorList>
    </citation>
    <scope>NUCLEOTIDE SEQUENCE [LARGE SCALE GENOMIC DNA]</scope>
    <source>
        <strain evidence="4">SM-Chi-D1</strain>
    </source>
</reference>
<dbReference type="EMBL" id="CP019646">
    <property type="protein sequence ID" value="AQQ69840.1"/>
    <property type="molecule type" value="Genomic_DNA"/>
</dbReference>
<dbReference type="GO" id="GO:0016787">
    <property type="term" value="F:hydrolase activity"/>
    <property type="evidence" value="ECO:0007669"/>
    <property type="project" value="InterPro"/>
</dbReference>
<dbReference type="InterPro" id="IPR003140">
    <property type="entry name" value="PLipase/COase/thioEstase"/>
</dbReference>
<evidence type="ECO:0000313" key="4">
    <source>
        <dbReference type="Proteomes" id="UP000188181"/>
    </source>
</evidence>